<comment type="caution">
    <text evidence="3">The sequence shown here is derived from an EMBL/GenBank/DDBJ whole genome shotgun (WGS) entry which is preliminary data.</text>
</comment>
<dbReference type="Pfam" id="PF00483">
    <property type="entry name" value="NTP_transferase"/>
    <property type="match status" value="1"/>
</dbReference>
<evidence type="ECO:0000313" key="4">
    <source>
        <dbReference type="Proteomes" id="UP000034607"/>
    </source>
</evidence>
<dbReference type="SUPFAM" id="SSF159283">
    <property type="entry name" value="Guanosine diphospho-D-mannose pyrophosphorylase/mannose-6-phosphate isomerase linker domain"/>
    <property type="match status" value="1"/>
</dbReference>
<dbReference type="InterPro" id="IPR005835">
    <property type="entry name" value="NTP_transferase_dom"/>
</dbReference>
<name>A0A0G1UFT6_9BACT</name>
<evidence type="ECO:0000313" key="3">
    <source>
        <dbReference type="EMBL" id="KKU56565.1"/>
    </source>
</evidence>
<organism evidence="3 4">
    <name type="scientific">Candidatus Amesbacteria bacterium GW2011_GWA2_47_11</name>
    <dbReference type="NCBI Taxonomy" id="1618357"/>
    <lineage>
        <taxon>Bacteria</taxon>
        <taxon>Candidatus Amesiibacteriota</taxon>
    </lineage>
</organism>
<evidence type="ECO:0000259" key="2">
    <source>
        <dbReference type="Pfam" id="PF22640"/>
    </source>
</evidence>
<protein>
    <submittedName>
        <fullName evidence="3">Mannose-1-phosphate guanylyltransferase (GDP)</fullName>
    </submittedName>
</protein>
<dbReference type="CDD" id="cd02509">
    <property type="entry name" value="GDP-M1P_Guanylyltransferase"/>
    <property type="match status" value="1"/>
</dbReference>
<sequence>MDQVPKHTYVLILAGGGGTRLWPMSREAFPKQFAKLFSGKSLLELTLMRALRITSPSRIFISTIAKYLSLVKKEAHKIPPENIFEEPVRRDTAIAHGLGAAYIYHRDPQAVIINLASDHLISPVSTFVSQMRSAAQTAFSHDLLVTVGIKPRYPHTGMGHIKAYRKWSDNGSFLLGERFVEKPSLNLAQNYTSSGKYFWNANLYVFKAKVYLDLLKKYAPKTYAHFPRILSAIGTDREKQVIRLAFQMAPSISIDYAVAEHLRKFLCLPGTFDWSDVGDWNVVWQNLFKDKLGNVISGPGGRGEYIGINSQNNLLFLDKQLVATVGLKDMLVVDTPDAILICPKEYAQGVKKIVETLKEQRLTKYL</sequence>
<dbReference type="PANTHER" id="PTHR46390">
    <property type="entry name" value="MANNOSE-1-PHOSPHATE GUANYLYLTRANSFERASE"/>
    <property type="match status" value="1"/>
</dbReference>
<feature type="domain" description="MannoseP isomerase/GMP-like beta-helix" evidence="2">
    <location>
        <begin position="303"/>
        <end position="357"/>
    </location>
</feature>
<keyword evidence="3" id="KW-0808">Transferase</keyword>
<dbReference type="GO" id="GO:0004475">
    <property type="term" value="F:mannose-1-phosphate guanylyltransferase (GTP) activity"/>
    <property type="evidence" value="ECO:0007669"/>
    <property type="project" value="InterPro"/>
</dbReference>
<dbReference type="InterPro" id="IPR051161">
    <property type="entry name" value="Mannose-6P_isomerase_type2"/>
</dbReference>
<dbReference type="GO" id="GO:0009298">
    <property type="term" value="P:GDP-mannose biosynthetic process"/>
    <property type="evidence" value="ECO:0007669"/>
    <property type="project" value="TreeGrafter"/>
</dbReference>
<feature type="domain" description="Nucleotidyl transferase" evidence="1">
    <location>
        <begin position="11"/>
        <end position="285"/>
    </location>
</feature>
<dbReference type="Proteomes" id="UP000034607">
    <property type="component" value="Unassembled WGS sequence"/>
</dbReference>
<dbReference type="Gene3D" id="3.90.550.10">
    <property type="entry name" value="Spore Coat Polysaccharide Biosynthesis Protein SpsA, Chain A"/>
    <property type="match status" value="1"/>
</dbReference>
<dbReference type="EMBL" id="LCNM01000006">
    <property type="protein sequence ID" value="KKU56565.1"/>
    <property type="molecule type" value="Genomic_DNA"/>
</dbReference>
<evidence type="ECO:0000259" key="1">
    <source>
        <dbReference type="Pfam" id="PF00483"/>
    </source>
</evidence>
<dbReference type="AlphaFoldDB" id="A0A0G1UFT6"/>
<reference evidence="3 4" key="1">
    <citation type="journal article" date="2015" name="Nature">
        <title>rRNA introns, odd ribosomes, and small enigmatic genomes across a large radiation of phyla.</title>
        <authorList>
            <person name="Brown C.T."/>
            <person name="Hug L.A."/>
            <person name="Thomas B.C."/>
            <person name="Sharon I."/>
            <person name="Castelle C.J."/>
            <person name="Singh A."/>
            <person name="Wilkins M.J."/>
            <person name="Williams K.H."/>
            <person name="Banfield J.F."/>
        </authorList>
    </citation>
    <scope>NUCLEOTIDE SEQUENCE [LARGE SCALE GENOMIC DNA]</scope>
</reference>
<dbReference type="PANTHER" id="PTHR46390:SF1">
    <property type="entry name" value="MANNOSE-1-PHOSPHATE GUANYLYLTRANSFERASE"/>
    <property type="match status" value="1"/>
</dbReference>
<dbReference type="InterPro" id="IPR054566">
    <property type="entry name" value="ManC/GMP-like_b-helix"/>
</dbReference>
<keyword evidence="3" id="KW-0548">Nucleotidyltransferase</keyword>
<dbReference type="SUPFAM" id="SSF53448">
    <property type="entry name" value="Nucleotide-diphospho-sugar transferases"/>
    <property type="match status" value="1"/>
</dbReference>
<dbReference type="Pfam" id="PF22640">
    <property type="entry name" value="ManC_GMP_beta-helix"/>
    <property type="match status" value="1"/>
</dbReference>
<dbReference type="InterPro" id="IPR049577">
    <property type="entry name" value="GMPP_N"/>
</dbReference>
<dbReference type="InterPro" id="IPR029044">
    <property type="entry name" value="Nucleotide-diphossugar_trans"/>
</dbReference>
<proteinExistence type="predicted"/>
<gene>
    <name evidence="3" type="ORF">UX78_C0006G0028</name>
</gene>
<dbReference type="PATRIC" id="fig|1618357.3.peg.400"/>
<accession>A0A0G1UFT6</accession>